<evidence type="ECO:0000313" key="3">
    <source>
        <dbReference type="Proteomes" id="UP000070612"/>
    </source>
</evidence>
<sequence length="166" mass="16850">MQPASPSGGTAITAIVLAGLGTLANLGGGLLGLIGLIALSNDSAFESVSDVSGGVFAVLILGVFASIVAGLLLLGGTITLMQRKMIGRWLVVSGCAITMLGSLLNLGLSAAVMARYETYGGGNGYAVLGLIFPIATLVLVLLPSTTAWIQAKRNPVVPQYYPPYQG</sequence>
<organism evidence="2 3">
    <name type="scientific">Mycolicibacterium wolinskyi</name>
    <dbReference type="NCBI Taxonomy" id="59750"/>
    <lineage>
        <taxon>Bacteria</taxon>
        <taxon>Bacillati</taxon>
        <taxon>Actinomycetota</taxon>
        <taxon>Actinomycetes</taxon>
        <taxon>Mycobacteriales</taxon>
        <taxon>Mycobacteriaceae</taxon>
        <taxon>Mycolicibacterium</taxon>
    </lineage>
</organism>
<gene>
    <name evidence="2" type="ORF">AFM11_14970</name>
</gene>
<feature type="transmembrane region" description="Helical" evidence="1">
    <location>
        <begin position="124"/>
        <end position="143"/>
    </location>
</feature>
<dbReference type="EMBL" id="LGTW01000008">
    <property type="protein sequence ID" value="KWX23614.1"/>
    <property type="molecule type" value="Genomic_DNA"/>
</dbReference>
<proteinExistence type="predicted"/>
<accession>A0A132PMX0</accession>
<feature type="transmembrane region" description="Helical" evidence="1">
    <location>
        <begin position="12"/>
        <end position="39"/>
    </location>
</feature>
<dbReference type="Proteomes" id="UP000070612">
    <property type="component" value="Unassembled WGS sequence"/>
</dbReference>
<evidence type="ECO:0000256" key="1">
    <source>
        <dbReference type="SAM" id="Phobius"/>
    </source>
</evidence>
<name>A0A132PMX0_9MYCO</name>
<dbReference type="STRING" id="59750.AWC31_17930"/>
<keyword evidence="1" id="KW-0812">Transmembrane</keyword>
<feature type="transmembrane region" description="Helical" evidence="1">
    <location>
        <begin position="86"/>
        <end position="104"/>
    </location>
</feature>
<comment type="caution">
    <text evidence="2">The sequence shown here is derived from an EMBL/GenBank/DDBJ whole genome shotgun (WGS) entry which is preliminary data.</text>
</comment>
<dbReference type="AlphaFoldDB" id="A0A132PMX0"/>
<protein>
    <submittedName>
        <fullName evidence="2">Uncharacterized protein</fullName>
    </submittedName>
</protein>
<reference evidence="2 3" key="1">
    <citation type="submission" date="2015-07" db="EMBL/GenBank/DDBJ databases">
        <title>A draft genome sequence of Mycobacterium wolinskyi.</title>
        <authorList>
            <person name="de Man T.J."/>
            <person name="Perry K.A."/>
            <person name="Coulliette A.D."/>
            <person name="Jensen B."/>
            <person name="Toney N.C."/>
            <person name="Limbago B.M."/>
            <person name="Noble-Wang J."/>
        </authorList>
    </citation>
    <scope>NUCLEOTIDE SEQUENCE [LARGE SCALE GENOMIC DNA]</scope>
    <source>
        <strain evidence="2 3">CDC_01</strain>
    </source>
</reference>
<evidence type="ECO:0000313" key="2">
    <source>
        <dbReference type="EMBL" id="KWX23614.1"/>
    </source>
</evidence>
<keyword evidence="3" id="KW-1185">Reference proteome</keyword>
<keyword evidence="1" id="KW-0472">Membrane</keyword>
<dbReference type="PATRIC" id="fig|59750.3.peg.7105"/>
<keyword evidence="1" id="KW-1133">Transmembrane helix</keyword>
<feature type="transmembrane region" description="Helical" evidence="1">
    <location>
        <begin position="51"/>
        <end position="74"/>
    </location>
</feature>